<evidence type="ECO:0000313" key="3">
    <source>
        <dbReference type="EnsemblMetazoa" id="AALFPA23_008935.P12235"/>
    </source>
</evidence>
<evidence type="ECO:0000256" key="2">
    <source>
        <dbReference type="SAM" id="SignalP"/>
    </source>
</evidence>
<protein>
    <recommendedName>
        <fullName evidence="5">Secreted protein</fullName>
    </recommendedName>
</protein>
<evidence type="ECO:0000256" key="1">
    <source>
        <dbReference type="SAM" id="MobiDB-lite"/>
    </source>
</evidence>
<organism evidence="3 4">
    <name type="scientific">Aedes albopictus</name>
    <name type="common">Asian tiger mosquito</name>
    <name type="synonym">Stegomyia albopicta</name>
    <dbReference type="NCBI Taxonomy" id="7160"/>
    <lineage>
        <taxon>Eukaryota</taxon>
        <taxon>Metazoa</taxon>
        <taxon>Ecdysozoa</taxon>
        <taxon>Arthropoda</taxon>
        <taxon>Hexapoda</taxon>
        <taxon>Insecta</taxon>
        <taxon>Pterygota</taxon>
        <taxon>Neoptera</taxon>
        <taxon>Endopterygota</taxon>
        <taxon>Diptera</taxon>
        <taxon>Nematocera</taxon>
        <taxon>Culicoidea</taxon>
        <taxon>Culicidae</taxon>
        <taxon>Culicinae</taxon>
        <taxon>Aedini</taxon>
        <taxon>Aedes</taxon>
        <taxon>Stegomyia</taxon>
    </lineage>
</organism>
<evidence type="ECO:0000313" key="4">
    <source>
        <dbReference type="Proteomes" id="UP000069940"/>
    </source>
</evidence>
<name>A0ABM1YGK6_AEDAL</name>
<dbReference type="GeneID" id="115266965"/>
<reference evidence="3" key="2">
    <citation type="submission" date="2025-05" db="UniProtKB">
        <authorList>
            <consortium name="EnsemblMetazoa"/>
        </authorList>
    </citation>
    <scope>IDENTIFICATION</scope>
    <source>
        <strain evidence="3">Foshan</strain>
    </source>
</reference>
<dbReference type="EnsemblMetazoa" id="AALFPA23_008935.R12235">
    <property type="protein sequence ID" value="AALFPA23_008935.P12235"/>
    <property type="gene ID" value="AALFPA23_008935"/>
</dbReference>
<keyword evidence="4" id="KW-1185">Reference proteome</keyword>
<dbReference type="RefSeq" id="XP_029729543.2">
    <property type="nucleotide sequence ID" value="XM_029873683.2"/>
</dbReference>
<feature type="signal peptide" evidence="2">
    <location>
        <begin position="1"/>
        <end position="18"/>
    </location>
</feature>
<feature type="region of interest" description="Disordered" evidence="1">
    <location>
        <begin position="165"/>
        <end position="201"/>
    </location>
</feature>
<feature type="chain" id="PRO_5045039383" description="Secreted protein" evidence="2">
    <location>
        <begin position="19"/>
        <end position="210"/>
    </location>
</feature>
<accession>A0ABM1YGK6</accession>
<evidence type="ECO:0008006" key="5">
    <source>
        <dbReference type="Google" id="ProtNLM"/>
    </source>
</evidence>
<reference evidence="4" key="1">
    <citation type="journal article" date="2015" name="Proc. Natl. Acad. Sci. U.S.A.">
        <title>Genome sequence of the Asian Tiger mosquito, Aedes albopictus, reveals insights into its biology, genetics, and evolution.</title>
        <authorList>
            <person name="Chen X.G."/>
            <person name="Jiang X."/>
            <person name="Gu J."/>
            <person name="Xu M."/>
            <person name="Wu Y."/>
            <person name="Deng Y."/>
            <person name="Zhang C."/>
            <person name="Bonizzoni M."/>
            <person name="Dermauw W."/>
            <person name="Vontas J."/>
            <person name="Armbruster P."/>
            <person name="Huang X."/>
            <person name="Yang Y."/>
            <person name="Zhang H."/>
            <person name="He W."/>
            <person name="Peng H."/>
            <person name="Liu Y."/>
            <person name="Wu K."/>
            <person name="Chen J."/>
            <person name="Lirakis M."/>
            <person name="Topalis P."/>
            <person name="Van Leeuwen T."/>
            <person name="Hall A.B."/>
            <person name="Jiang X."/>
            <person name="Thorpe C."/>
            <person name="Mueller R.L."/>
            <person name="Sun C."/>
            <person name="Waterhouse R.M."/>
            <person name="Yan G."/>
            <person name="Tu Z.J."/>
            <person name="Fang X."/>
            <person name="James A.A."/>
        </authorList>
    </citation>
    <scope>NUCLEOTIDE SEQUENCE [LARGE SCALE GENOMIC DNA]</scope>
    <source>
        <strain evidence="4">Foshan</strain>
    </source>
</reference>
<sequence length="210" mass="24006">MLGILLFIGFLSVGESNGQYTGQAYDPQSYYRKVANNYNTGFTGWNSPQIYTQRNGIPSDQWQQTARSAYYNPYYLQQLYGNSYSQQAQSGWTPYLSGSQGYYNSKDRSDGYGYEYPRQRQSYDLPYYQSQNYVGNPLYDGAGYGPRWFNDIGGFGGRRQDTRWYGGASRRNGLARTTPKPPKTTTTTTEAPTRKNVPRKSKLFVPNVWG</sequence>
<dbReference type="Proteomes" id="UP000069940">
    <property type="component" value="Unassembled WGS sequence"/>
</dbReference>
<keyword evidence="2" id="KW-0732">Signal</keyword>
<proteinExistence type="predicted"/>